<dbReference type="InterPro" id="IPR006656">
    <property type="entry name" value="Mopterin_OxRdtase"/>
</dbReference>
<keyword evidence="3" id="KW-0408">Iron</keyword>
<accession>A0ABP7IHA8</accession>
<keyword evidence="4" id="KW-0411">Iron-sulfur</keyword>
<dbReference type="SUPFAM" id="SSF53706">
    <property type="entry name" value="Formate dehydrogenase/DMSO reductase, domains 1-3"/>
    <property type="match status" value="1"/>
</dbReference>
<sequence>MTADLVPTYCPLCVSRCGATAEVADGRLVTLRPDPSHPTGQALCLKGKAAPQIVDHASRLLHPLRRTAPKGAADPGWERITWDEALGTIADRLTATAATGGPEAVAFSSSSPSTSAISDSIDYVQRLGRAFGTPNFSNYMELCGWGRFFAPLYTFGAPVPGEYLPDLDRAGCILYWGYNPSVARLAHATATAAAVARGAKLVFVDPRKVGMAAKADHWLQVRPGTDAALALSLIHVMIENGWYDEDFVRDWTNAADVVDGTPVWDLLRERAASYSPSVTELITGVAAADIVATARSLWESRPVAFYTWSGLEQHTTTTQTMRAIDVLYALTGSLDLPGGNVLFERVPTNPVDGRDLIAPDGPRTVGAEERPLGPARYGFVTGEDLYGAALDGRVRALMAFGGNPVMAHADSARGRAALSSLEFFAHADLFMTPTGELADIVLPVASAFESEALKVGFEYSQEAQSLVQLRKPLVAPRGEARSDLRIVFDLATRLGLGDRFWDGDIDAAWAHRLEPSGMTLEQLRARPEGIRVPLTTRHRKYADTGFRTPSGRVELYSATLAEHGYDPLPAFEEPLSPRSRPDLAERFPLVLSCAKSLFFCETQHRQVAALRKSSPDPQLELHPDTAAARGIGGGDWVSLHTPGGSVRARAKLNRSLAPDVVFAQHGWWDACEELGLPGYPPYGPNSANLNLVLRQTPSDPISGSSPLRAGVCDVRPLG</sequence>
<dbReference type="Gene3D" id="3.40.228.10">
    <property type="entry name" value="Dimethylsulfoxide Reductase, domain 2"/>
    <property type="match status" value="1"/>
</dbReference>
<keyword evidence="2" id="KW-0479">Metal-binding</keyword>
<dbReference type="Gene3D" id="2.40.40.20">
    <property type="match status" value="1"/>
</dbReference>
<dbReference type="EMBL" id="BAABAH010000006">
    <property type="protein sequence ID" value="GAA3818286.1"/>
    <property type="molecule type" value="Genomic_DNA"/>
</dbReference>
<dbReference type="PANTHER" id="PTHR43742">
    <property type="entry name" value="TRIMETHYLAMINE-N-OXIDE REDUCTASE"/>
    <property type="match status" value="1"/>
</dbReference>
<protein>
    <submittedName>
        <fullName evidence="6">Molybdopterin-dependent oxidoreductase</fullName>
    </submittedName>
</protein>
<evidence type="ECO:0000313" key="7">
    <source>
        <dbReference type="Proteomes" id="UP001501821"/>
    </source>
</evidence>
<comment type="similarity">
    <text evidence="1">Belongs to the prokaryotic molybdopterin-containing oxidoreductase family.</text>
</comment>
<dbReference type="Gene3D" id="2.20.25.90">
    <property type="entry name" value="ADC-like domains"/>
    <property type="match status" value="1"/>
</dbReference>
<dbReference type="PROSITE" id="PS51669">
    <property type="entry name" value="4FE4S_MOW_BIS_MGD"/>
    <property type="match status" value="1"/>
</dbReference>
<gene>
    <name evidence="6" type="ORF">GCM10022242_20160</name>
</gene>
<dbReference type="PANTHER" id="PTHR43742:SF6">
    <property type="entry name" value="OXIDOREDUCTASE YYAE-RELATED"/>
    <property type="match status" value="1"/>
</dbReference>
<organism evidence="6 7">
    <name type="scientific">Nocardioides panacisoli</name>
    <dbReference type="NCBI Taxonomy" id="627624"/>
    <lineage>
        <taxon>Bacteria</taxon>
        <taxon>Bacillati</taxon>
        <taxon>Actinomycetota</taxon>
        <taxon>Actinomycetes</taxon>
        <taxon>Propionibacteriales</taxon>
        <taxon>Nocardioidaceae</taxon>
        <taxon>Nocardioides</taxon>
    </lineage>
</organism>
<keyword evidence="7" id="KW-1185">Reference proteome</keyword>
<dbReference type="Gene3D" id="3.40.50.740">
    <property type="match status" value="1"/>
</dbReference>
<dbReference type="CDD" id="cd02781">
    <property type="entry name" value="MopB_CT_Acetylene-hydratase"/>
    <property type="match status" value="1"/>
</dbReference>
<dbReference type="Pfam" id="PF00384">
    <property type="entry name" value="Molybdopterin"/>
    <property type="match status" value="1"/>
</dbReference>
<evidence type="ECO:0000256" key="4">
    <source>
        <dbReference type="ARBA" id="ARBA00023014"/>
    </source>
</evidence>
<dbReference type="RefSeq" id="WP_344774922.1">
    <property type="nucleotide sequence ID" value="NZ_BAABAH010000006.1"/>
</dbReference>
<evidence type="ECO:0000313" key="6">
    <source>
        <dbReference type="EMBL" id="GAA3818286.1"/>
    </source>
</evidence>
<reference evidence="7" key="1">
    <citation type="journal article" date="2019" name="Int. J. Syst. Evol. Microbiol.">
        <title>The Global Catalogue of Microorganisms (GCM) 10K type strain sequencing project: providing services to taxonomists for standard genome sequencing and annotation.</title>
        <authorList>
            <consortium name="The Broad Institute Genomics Platform"/>
            <consortium name="The Broad Institute Genome Sequencing Center for Infectious Disease"/>
            <person name="Wu L."/>
            <person name="Ma J."/>
        </authorList>
    </citation>
    <scope>NUCLEOTIDE SEQUENCE [LARGE SCALE GENOMIC DNA]</scope>
    <source>
        <strain evidence="7">JCM 16953</strain>
    </source>
</reference>
<dbReference type="SMART" id="SM00926">
    <property type="entry name" value="Molybdop_Fe4S4"/>
    <property type="match status" value="1"/>
</dbReference>
<evidence type="ECO:0000259" key="5">
    <source>
        <dbReference type="PROSITE" id="PS51669"/>
    </source>
</evidence>
<feature type="domain" description="4Fe-4S Mo/W bis-MGD-type" evidence="5">
    <location>
        <begin position="3"/>
        <end position="58"/>
    </location>
</feature>
<dbReference type="InterPro" id="IPR006657">
    <property type="entry name" value="MoPterin_dinucl-bd_dom"/>
</dbReference>
<dbReference type="InterPro" id="IPR009010">
    <property type="entry name" value="Asp_de-COase-like_dom_sf"/>
</dbReference>
<dbReference type="SUPFAM" id="SSF50692">
    <property type="entry name" value="ADC-like"/>
    <property type="match status" value="1"/>
</dbReference>
<dbReference type="InterPro" id="IPR050612">
    <property type="entry name" value="Prok_Mopterin_Oxidored"/>
</dbReference>
<dbReference type="Pfam" id="PF04879">
    <property type="entry name" value="Molybdop_Fe4S4"/>
    <property type="match status" value="1"/>
</dbReference>
<dbReference type="InterPro" id="IPR037949">
    <property type="entry name" value="MopB_CT_Acetylene-hydratase"/>
</dbReference>
<evidence type="ECO:0000256" key="3">
    <source>
        <dbReference type="ARBA" id="ARBA00023004"/>
    </source>
</evidence>
<comment type="caution">
    <text evidence="6">The sequence shown here is derived from an EMBL/GenBank/DDBJ whole genome shotgun (WGS) entry which is preliminary data.</text>
</comment>
<dbReference type="Pfam" id="PF01568">
    <property type="entry name" value="Molydop_binding"/>
    <property type="match status" value="1"/>
</dbReference>
<name>A0ABP7IHA8_9ACTN</name>
<evidence type="ECO:0000256" key="2">
    <source>
        <dbReference type="ARBA" id="ARBA00022723"/>
    </source>
</evidence>
<proteinExistence type="inferred from homology"/>
<dbReference type="InterPro" id="IPR006963">
    <property type="entry name" value="Mopterin_OxRdtase_4Fe-4S_dom"/>
</dbReference>
<evidence type="ECO:0000256" key="1">
    <source>
        <dbReference type="ARBA" id="ARBA00010312"/>
    </source>
</evidence>
<dbReference type="Proteomes" id="UP001501821">
    <property type="component" value="Unassembled WGS sequence"/>
</dbReference>